<protein>
    <submittedName>
        <fullName evidence="3">Uncharacterized protein</fullName>
    </submittedName>
</protein>
<evidence type="ECO:0000313" key="3">
    <source>
        <dbReference type="EMBL" id="MDQ2103845.1"/>
    </source>
</evidence>
<evidence type="ECO:0000256" key="2">
    <source>
        <dbReference type="SAM" id="MobiDB-lite"/>
    </source>
</evidence>
<organism evidence="3 4">
    <name type="scientific">Azospirillum isscasi</name>
    <dbReference type="NCBI Taxonomy" id="3053926"/>
    <lineage>
        <taxon>Bacteria</taxon>
        <taxon>Pseudomonadati</taxon>
        <taxon>Pseudomonadota</taxon>
        <taxon>Alphaproteobacteria</taxon>
        <taxon>Rhodospirillales</taxon>
        <taxon>Azospirillaceae</taxon>
        <taxon>Azospirillum</taxon>
    </lineage>
</organism>
<reference evidence="3 4" key="1">
    <citation type="submission" date="2023-06" db="EMBL/GenBank/DDBJ databases">
        <title>Azospirillum isscasensis sp.nov, a bacterium isolated from rhizosphere soil of rice.</title>
        <authorList>
            <person name="Wang H."/>
        </authorList>
    </citation>
    <scope>NUCLEOTIDE SEQUENCE [LARGE SCALE GENOMIC DNA]</scope>
    <source>
        <strain evidence="3 4">C340-1</strain>
    </source>
</reference>
<keyword evidence="4" id="KW-1185">Reference proteome</keyword>
<evidence type="ECO:0000313" key="4">
    <source>
        <dbReference type="Proteomes" id="UP001227317"/>
    </source>
</evidence>
<dbReference type="EMBL" id="JAUJFI010000062">
    <property type="protein sequence ID" value="MDQ2103845.1"/>
    <property type="molecule type" value="Genomic_DNA"/>
</dbReference>
<name>A0ABU0WHZ8_9PROT</name>
<feature type="coiled-coil region" evidence="1">
    <location>
        <begin position="68"/>
        <end position="95"/>
    </location>
</feature>
<dbReference type="RefSeq" id="WP_306707159.1">
    <property type="nucleotide sequence ID" value="NZ_JAUJFI010000062.1"/>
</dbReference>
<evidence type="ECO:0000256" key="1">
    <source>
        <dbReference type="SAM" id="Coils"/>
    </source>
</evidence>
<comment type="caution">
    <text evidence="3">The sequence shown here is derived from an EMBL/GenBank/DDBJ whole genome shotgun (WGS) entry which is preliminary data.</text>
</comment>
<keyword evidence="1" id="KW-0175">Coiled coil</keyword>
<accession>A0ABU0WHZ8</accession>
<feature type="region of interest" description="Disordered" evidence="2">
    <location>
        <begin position="181"/>
        <end position="214"/>
    </location>
</feature>
<proteinExistence type="predicted"/>
<feature type="compositionally biased region" description="Gly residues" evidence="2">
    <location>
        <begin position="184"/>
        <end position="197"/>
    </location>
</feature>
<gene>
    <name evidence="3" type="ORF">QSG27_14175</name>
</gene>
<dbReference type="Proteomes" id="UP001227317">
    <property type="component" value="Unassembled WGS sequence"/>
</dbReference>
<sequence>MWNDYVQALFLAFALAGLGFGIGKAAVHLGERAIERRLGNGNLREAIARRAKLEAGLDARKTRRTAELRKAEAEAGDAMRRRQALERRLRDLQRSGDEILRVIGEEVAGMPCYNAQVVNKYIGTGAHQQTQHAFIDSTWAQPQSVEVWARTMPVARAEIERRYPPAFGYVVLRIQEAPPDGPVMTGGMGAGGTGTGTGRAEREANGAPPLAKAG</sequence>